<feature type="region of interest" description="Disordered" evidence="1">
    <location>
        <begin position="115"/>
        <end position="135"/>
    </location>
</feature>
<sequence>MKMHHNKHAKFREIAVGNTALAHDHLPGQRCQPGIVAQHPSSHSCQVHLDDGRVWRRHVDILQNNSHSKTAESSVPSLETATPVFPDPQPVIALETGSHPPDNSAQLETTPAYTSPVLRRSSCSHRPPQRLIEEM</sequence>
<feature type="region of interest" description="Disordered" evidence="1">
    <location>
        <begin position="91"/>
        <end position="110"/>
    </location>
</feature>
<dbReference type="EMBL" id="JARQWQ010000022">
    <property type="protein sequence ID" value="KAK2564472.1"/>
    <property type="molecule type" value="Genomic_DNA"/>
</dbReference>
<feature type="compositionally biased region" description="Polar residues" evidence="1">
    <location>
        <begin position="101"/>
        <end position="110"/>
    </location>
</feature>
<evidence type="ECO:0000313" key="3">
    <source>
        <dbReference type="Proteomes" id="UP001249851"/>
    </source>
</evidence>
<dbReference type="AlphaFoldDB" id="A0AAD9QNA8"/>
<accession>A0AAD9QNA8</accession>
<reference evidence="2" key="1">
    <citation type="journal article" date="2023" name="G3 (Bethesda)">
        <title>Whole genome assembly and annotation of the endangered Caribbean coral Acropora cervicornis.</title>
        <authorList>
            <person name="Selwyn J.D."/>
            <person name="Vollmer S.V."/>
        </authorList>
    </citation>
    <scope>NUCLEOTIDE SEQUENCE</scope>
    <source>
        <strain evidence="2">K2</strain>
    </source>
</reference>
<evidence type="ECO:0000313" key="2">
    <source>
        <dbReference type="EMBL" id="KAK2564472.1"/>
    </source>
</evidence>
<dbReference type="Proteomes" id="UP001249851">
    <property type="component" value="Unassembled WGS sequence"/>
</dbReference>
<protein>
    <submittedName>
        <fullName evidence="2">Uncharacterized protein</fullName>
    </submittedName>
</protein>
<gene>
    <name evidence="2" type="ORF">P5673_011914</name>
</gene>
<keyword evidence="3" id="KW-1185">Reference proteome</keyword>
<proteinExistence type="predicted"/>
<name>A0AAD9QNA8_ACRCE</name>
<reference evidence="2" key="2">
    <citation type="journal article" date="2023" name="Science">
        <title>Genomic signatures of disease resistance in endangered staghorn corals.</title>
        <authorList>
            <person name="Vollmer S.V."/>
            <person name="Selwyn J.D."/>
            <person name="Despard B.A."/>
            <person name="Roesel C.L."/>
        </authorList>
    </citation>
    <scope>NUCLEOTIDE SEQUENCE</scope>
    <source>
        <strain evidence="2">K2</strain>
    </source>
</reference>
<organism evidence="2 3">
    <name type="scientific">Acropora cervicornis</name>
    <name type="common">Staghorn coral</name>
    <dbReference type="NCBI Taxonomy" id="6130"/>
    <lineage>
        <taxon>Eukaryota</taxon>
        <taxon>Metazoa</taxon>
        <taxon>Cnidaria</taxon>
        <taxon>Anthozoa</taxon>
        <taxon>Hexacorallia</taxon>
        <taxon>Scleractinia</taxon>
        <taxon>Astrocoeniina</taxon>
        <taxon>Acroporidae</taxon>
        <taxon>Acropora</taxon>
    </lineage>
</organism>
<evidence type="ECO:0000256" key="1">
    <source>
        <dbReference type="SAM" id="MobiDB-lite"/>
    </source>
</evidence>
<comment type="caution">
    <text evidence="2">The sequence shown here is derived from an EMBL/GenBank/DDBJ whole genome shotgun (WGS) entry which is preliminary data.</text>
</comment>